<accession>A0A9E8NAG9</accession>
<dbReference type="KEGG" id="dpf:ON006_00020"/>
<organism evidence="1 2">
    <name type="scientific">Dyadobacter pollutisoli</name>
    <dbReference type="NCBI Taxonomy" id="2910158"/>
    <lineage>
        <taxon>Bacteria</taxon>
        <taxon>Pseudomonadati</taxon>
        <taxon>Bacteroidota</taxon>
        <taxon>Cytophagia</taxon>
        <taxon>Cytophagales</taxon>
        <taxon>Spirosomataceae</taxon>
        <taxon>Dyadobacter</taxon>
    </lineage>
</organism>
<proteinExistence type="predicted"/>
<name>A0A9E8NAG9_9BACT</name>
<dbReference type="AlphaFoldDB" id="A0A9E8NAG9"/>
<dbReference type="EMBL" id="CP112998">
    <property type="protein sequence ID" value="WAC12353.1"/>
    <property type="molecule type" value="Genomic_DNA"/>
</dbReference>
<protein>
    <submittedName>
        <fullName evidence="1">Uncharacterized protein</fullName>
    </submittedName>
</protein>
<dbReference type="RefSeq" id="WP_244824776.1">
    <property type="nucleotide sequence ID" value="NZ_CP112998.1"/>
</dbReference>
<evidence type="ECO:0000313" key="1">
    <source>
        <dbReference type="EMBL" id="WAC12353.1"/>
    </source>
</evidence>
<keyword evidence="2" id="KW-1185">Reference proteome</keyword>
<sequence length="68" mass="8037">MRKTTPKCRKIKDATKTTDDESLWRLPNSCREEVNIVASGTKKDHPYETVFEMVLWRLPTRPDLLYQV</sequence>
<reference evidence="1" key="1">
    <citation type="submission" date="2022-11" db="EMBL/GenBank/DDBJ databases">
        <title>Dyadobacter pollutisoli sp. nov., isolated from plastic dumped soil.</title>
        <authorList>
            <person name="Kim J.M."/>
            <person name="Kim K.R."/>
            <person name="Lee J.K."/>
            <person name="Hao L."/>
            <person name="Jeon C.O."/>
        </authorList>
    </citation>
    <scope>NUCLEOTIDE SEQUENCE</scope>
    <source>
        <strain evidence="1">U1</strain>
    </source>
</reference>
<gene>
    <name evidence="1" type="ORF">ON006_00020</name>
</gene>
<evidence type="ECO:0000313" key="2">
    <source>
        <dbReference type="Proteomes" id="UP001164653"/>
    </source>
</evidence>
<dbReference type="Proteomes" id="UP001164653">
    <property type="component" value="Chromosome"/>
</dbReference>